<dbReference type="AlphaFoldDB" id="A0A117IAE2"/>
<dbReference type="InterPro" id="IPR011006">
    <property type="entry name" value="CheY-like_superfamily"/>
</dbReference>
<accession>A0A117IAE2</accession>
<protein>
    <submittedName>
        <fullName evidence="2">Uncharacterized protein</fullName>
    </submittedName>
</protein>
<evidence type="ECO:0000313" key="2">
    <source>
        <dbReference type="EMBL" id="GAS96242.1"/>
    </source>
</evidence>
<comment type="caution">
    <text evidence="2">The sequence shown here is derived from an EMBL/GenBank/DDBJ whole genome shotgun (WGS) entry which is preliminary data.</text>
</comment>
<gene>
    <name evidence="2" type="ORF">RMCC_3208</name>
</gene>
<reference evidence="3" key="2">
    <citation type="submission" date="2016-02" db="EMBL/GenBank/DDBJ databases">
        <title>Draft genome sequence of five rapidly growing Mycobacterium species.</title>
        <authorList>
            <person name="Katahira K."/>
            <person name="Gotou Y."/>
            <person name="Iida K."/>
            <person name="Ogura Y."/>
            <person name="Hayashi T."/>
        </authorList>
    </citation>
    <scope>NUCLEOTIDE SEQUENCE [LARGE SCALE GENOMIC DNA]</scope>
    <source>
        <strain evidence="3">JCM15298</strain>
    </source>
</reference>
<dbReference type="STRING" id="228230.RMCC_3208"/>
<dbReference type="SUPFAM" id="SSF52172">
    <property type="entry name" value="CheY-like"/>
    <property type="match status" value="1"/>
</dbReference>
<proteinExistence type="predicted"/>
<dbReference type="EMBL" id="BCSY01000047">
    <property type="protein sequence ID" value="GAS96242.1"/>
    <property type="molecule type" value="Genomic_DNA"/>
</dbReference>
<dbReference type="Proteomes" id="UP000069443">
    <property type="component" value="Unassembled WGS sequence"/>
</dbReference>
<dbReference type="Gene3D" id="3.40.50.2300">
    <property type="match status" value="1"/>
</dbReference>
<keyword evidence="3" id="KW-1185">Reference proteome</keyword>
<evidence type="ECO:0000256" key="1">
    <source>
        <dbReference type="SAM" id="MobiDB-lite"/>
    </source>
</evidence>
<sequence length="108" mass="11485">MADNATLVIPYLCPGRRSAAPGAHVVTGPGQIVTALIVDDQELVRSGLTLILREKHGVRVVGECSDADEGCRRQTAPRRGGDGPADEESGRYRGDPAVTARVLDTYRS</sequence>
<evidence type="ECO:0000313" key="3">
    <source>
        <dbReference type="Proteomes" id="UP000069443"/>
    </source>
</evidence>
<organism evidence="2 3">
    <name type="scientific">Mycolicibacterium canariasense</name>
    <name type="common">Mycobacterium canariasense</name>
    <dbReference type="NCBI Taxonomy" id="228230"/>
    <lineage>
        <taxon>Bacteria</taxon>
        <taxon>Bacillati</taxon>
        <taxon>Actinomycetota</taxon>
        <taxon>Actinomycetes</taxon>
        <taxon>Mycobacteriales</taxon>
        <taxon>Mycobacteriaceae</taxon>
        <taxon>Mycolicibacterium</taxon>
    </lineage>
</organism>
<reference evidence="3" key="1">
    <citation type="journal article" date="2016" name="Genome Announc.">
        <title>Draft Genome Sequences of Five Rapidly Growing Mycobacterium Species, M. thermoresistibile, M. fortuitum subsp. acetamidolyticum, M. canariasense, M. brisbanense, and M. novocastrense.</title>
        <authorList>
            <person name="Katahira K."/>
            <person name="Ogura Y."/>
            <person name="Gotoh Y."/>
            <person name="Hayashi T."/>
        </authorList>
    </citation>
    <scope>NUCLEOTIDE SEQUENCE [LARGE SCALE GENOMIC DNA]</scope>
    <source>
        <strain evidence="3">JCM15298</strain>
    </source>
</reference>
<name>A0A117IAE2_MYCCR</name>
<feature type="region of interest" description="Disordered" evidence="1">
    <location>
        <begin position="66"/>
        <end position="98"/>
    </location>
</feature>